<dbReference type="Pfam" id="PF13229">
    <property type="entry name" value="Beta_helix"/>
    <property type="match status" value="1"/>
</dbReference>
<dbReference type="SMART" id="SM00710">
    <property type="entry name" value="PbH1"/>
    <property type="match status" value="5"/>
</dbReference>
<keyword evidence="3" id="KW-1185">Reference proteome</keyword>
<protein>
    <recommendedName>
        <fullName evidence="1">Right handed beta helix domain-containing protein</fullName>
    </recommendedName>
</protein>
<evidence type="ECO:0000313" key="2">
    <source>
        <dbReference type="EMBL" id="QGY47211.1"/>
    </source>
</evidence>
<dbReference type="PANTHER" id="PTHR36453">
    <property type="entry name" value="SECRETED PROTEIN-RELATED"/>
    <property type="match status" value="1"/>
</dbReference>
<sequence>MKKNILSYFKSVILVFSLCLLVACNKPVIYVSASGKDTNAGTKNAPLASIEKALELSRIDNKKQILIKKGSYYDVSVSLSEQDSGLIIQSEDEGEVYLFGGKPIQNWQQEGEWYVANLPGSGNRSWDIQSLIVNDSLRDRSKFPEEGTFQSLNKWPHRWQSSQGGWAKKPTYDELTTLYYNPEDFNYFDVHNAEISVIHVWDESYVAVENIDTINHSIRFSYPTTHPSGAWNRQDYVVWNVKEGMTKPGQWFLDRANEKIYYWPFSHEQISNFSALVPTKDFVFNLKKGADNITIRDINISCAGIKLKNPNYASGRLDAGAVRADSISNLLLEDVEIKNTSGWAVFIENSSDVRVKDCEVSNTGAGGIRFSGTRISVENSGIHDVGKLFLSSVGILGKGSNNNISHCELYNLPYCAINGIGDHSLAEYNLIYNFKQHLEDGGAIYCNKADSTIYQHNATLLPVSSGIEGRTYYFDELSNHCKIYNNLAVNTLDPAHIHMANNIEVTNNLFYDQGLQIMGFRMSSNLRFINNTFIADTVIFSGPNGEPLTVKKESLNAIYQKFYEASGIVEMTGNKFYANAVQEQFVEIYTRKRQSDLPVEDLNDLSEPKSKNEFLEMIPEKFNQTGYRNNFWEVLEKMISG</sequence>
<dbReference type="KEGG" id="mcos:GM418_27165"/>
<organism evidence="2 3">
    <name type="scientific">Maribellus comscasis</name>
    <dbReference type="NCBI Taxonomy" id="2681766"/>
    <lineage>
        <taxon>Bacteria</taxon>
        <taxon>Pseudomonadati</taxon>
        <taxon>Bacteroidota</taxon>
        <taxon>Bacteroidia</taxon>
        <taxon>Marinilabiliales</taxon>
        <taxon>Prolixibacteraceae</taxon>
        <taxon>Maribellus</taxon>
    </lineage>
</organism>
<dbReference type="InterPro" id="IPR011050">
    <property type="entry name" value="Pectin_lyase_fold/virulence"/>
</dbReference>
<name>A0A6I6JXD3_9BACT</name>
<dbReference type="EMBL" id="CP046401">
    <property type="protein sequence ID" value="QGY47211.1"/>
    <property type="molecule type" value="Genomic_DNA"/>
</dbReference>
<dbReference type="RefSeq" id="WP_158870857.1">
    <property type="nucleotide sequence ID" value="NZ_CP046401.1"/>
</dbReference>
<dbReference type="PROSITE" id="PS51257">
    <property type="entry name" value="PROKAR_LIPOPROTEIN"/>
    <property type="match status" value="1"/>
</dbReference>
<dbReference type="PANTHER" id="PTHR36453:SF1">
    <property type="entry name" value="RIGHT HANDED BETA HELIX DOMAIN-CONTAINING PROTEIN"/>
    <property type="match status" value="1"/>
</dbReference>
<dbReference type="SUPFAM" id="SSF51126">
    <property type="entry name" value="Pectin lyase-like"/>
    <property type="match status" value="1"/>
</dbReference>
<proteinExistence type="predicted"/>
<gene>
    <name evidence="2" type="ORF">GM418_27165</name>
</gene>
<dbReference type="InterPro" id="IPR012334">
    <property type="entry name" value="Pectin_lyas_fold"/>
</dbReference>
<dbReference type="AlphaFoldDB" id="A0A6I6JXD3"/>
<evidence type="ECO:0000313" key="3">
    <source>
        <dbReference type="Proteomes" id="UP000428260"/>
    </source>
</evidence>
<feature type="domain" description="Right handed beta helix" evidence="1">
    <location>
        <begin position="324"/>
        <end position="457"/>
    </location>
</feature>
<evidence type="ECO:0000259" key="1">
    <source>
        <dbReference type="Pfam" id="PF13229"/>
    </source>
</evidence>
<dbReference type="Gene3D" id="2.160.20.10">
    <property type="entry name" value="Single-stranded right-handed beta-helix, Pectin lyase-like"/>
    <property type="match status" value="2"/>
</dbReference>
<dbReference type="InterPro" id="IPR006626">
    <property type="entry name" value="PbH1"/>
</dbReference>
<reference evidence="2 3" key="1">
    <citation type="submission" date="2019-11" db="EMBL/GenBank/DDBJ databases">
        <authorList>
            <person name="Zheng R.K."/>
            <person name="Sun C.M."/>
        </authorList>
    </citation>
    <scope>NUCLEOTIDE SEQUENCE [LARGE SCALE GENOMIC DNA]</scope>
    <source>
        <strain evidence="2 3">WC007</strain>
    </source>
</reference>
<dbReference type="Proteomes" id="UP000428260">
    <property type="component" value="Chromosome"/>
</dbReference>
<accession>A0A6I6JXD3</accession>
<dbReference type="InterPro" id="IPR039448">
    <property type="entry name" value="Beta_helix"/>
</dbReference>